<reference evidence="2" key="2">
    <citation type="journal article" date="2015" name="Data Brief">
        <title>Shoot transcriptome of the giant reed, Arundo donax.</title>
        <authorList>
            <person name="Barrero R.A."/>
            <person name="Guerrero F.D."/>
            <person name="Moolhuijzen P."/>
            <person name="Goolsby J.A."/>
            <person name="Tidwell J."/>
            <person name="Bellgard S.E."/>
            <person name="Bellgard M.I."/>
        </authorList>
    </citation>
    <scope>NUCLEOTIDE SEQUENCE</scope>
    <source>
        <tissue evidence="2">Shoot tissue taken approximately 20 cm above the soil surface</tissue>
    </source>
</reference>
<proteinExistence type="predicted"/>
<evidence type="ECO:0000256" key="1">
    <source>
        <dbReference type="SAM" id="Phobius"/>
    </source>
</evidence>
<feature type="transmembrane region" description="Helical" evidence="1">
    <location>
        <begin position="9"/>
        <end position="27"/>
    </location>
</feature>
<sequence>MRQTSVETVFGNHSFSYLLTAIALWIIY</sequence>
<keyword evidence="1" id="KW-1133">Transmembrane helix</keyword>
<name>A0A0A8Y027_ARUDO</name>
<protein>
    <submittedName>
        <fullName evidence="2">Uncharacterized protein</fullName>
    </submittedName>
</protein>
<organism evidence="2">
    <name type="scientific">Arundo donax</name>
    <name type="common">Giant reed</name>
    <name type="synonym">Donax arundinaceus</name>
    <dbReference type="NCBI Taxonomy" id="35708"/>
    <lineage>
        <taxon>Eukaryota</taxon>
        <taxon>Viridiplantae</taxon>
        <taxon>Streptophyta</taxon>
        <taxon>Embryophyta</taxon>
        <taxon>Tracheophyta</taxon>
        <taxon>Spermatophyta</taxon>
        <taxon>Magnoliopsida</taxon>
        <taxon>Liliopsida</taxon>
        <taxon>Poales</taxon>
        <taxon>Poaceae</taxon>
        <taxon>PACMAD clade</taxon>
        <taxon>Arundinoideae</taxon>
        <taxon>Arundineae</taxon>
        <taxon>Arundo</taxon>
    </lineage>
</organism>
<dbReference type="EMBL" id="GBRH01278399">
    <property type="protein sequence ID" value="JAD19496.1"/>
    <property type="molecule type" value="Transcribed_RNA"/>
</dbReference>
<keyword evidence="1" id="KW-0472">Membrane</keyword>
<evidence type="ECO:0000313" key="2">
    <source>
        <dbReference type="EMBL" id="JAD19496.1"/>
    </source>
</evidence>
<keyword evidence="1" id="KW-0812">Transmembrane</keyword>
<dbReference type="AlphaFoldDB" id="A0A0A8Y027"/>
<accession>A0A0A8Y027</accession>
<reference evidence="2" key="1">
    <citation type="submission" date="2014-09" db="EMBL/GenBank/DDBJ databases">
        <authorList>
            <person name="Magalhaes I.L.F."/>
            <person name="Oliveira U."/>
            <person name="Santos F.R."/>
            <person name="Vidigal T.H.D.A."/>
            <person name="Brescovit A.D."/>
            <person name="Santos A.J."/>
        </authorList>
    </citation>
    <scope>NUCLEOTIDE SEQUENCE</scope>
    <source>
        <tissue evidence="2">Shoot tissue taken approximately 20 cm above the soil surface</tissue>
    </source>
</reference>